<dbReference type="Proteomes" id="UP000001072">
    <property type="component" value="Unassembled WGS sequence"/>
</dbReference>
<gene>
    <name evidence="2" type="ORF">MELLADRAFT_91996</name>
</gene>
<sequence>MFLKIWRFGLKVLEFFLFFFVIFNFFVEIHIHSSRYQFKPLFPYITAPIPSFYI</sequence>
<evidence type="ECO:0000313" key="2">
    <source>
        <dbReference type="EMBL" id="EGG01624.1"/>
    </source>
</evidence>
<accession>F4S158</accession>
<keyword evidence="1" id="KW-1133">Transmembrane helix</keyword>
<reference evidence="3" key="1">
    <citation type="journal article" date="2011" name="Proc. Natl. Acad. Sci. U.S.A.">
        <title>Obligate biotrophy features unraveled by the genomic analysis of rust fungi.</title>
        <authorList>
            <person name="Duplessis S."/>
            <person name="Cuomo C.A."/>
            <person name="Lin Y.-C."/>
            <person name="Aerts A."/>
            <person name="Tisserant E."/>
            <person name="Veneault-Fourrey C."/>
            <person name="Joly D.L."/>
            <person name="Hacquard S."/>
            <person name="Amselem J."/>
            <person name="Cantarel B.L."/>
            <person name="Chiu R."/>
            <person name="Coutinho P.M."/>
            <person name="Feau N."/>
            <person name="Field M."/>
            <person name="Frey P."/>
            <person name="Gelhaye E."/>
            <person name="Goldberg J."/>
            <person name="Grabherr M.G."/>
            <person name="Kodira C.D."/>
            <person name="Kohler A."/>
            <person name="Kuees U."/>
            <person name="Lindquist E.A."/>
            <person name="Lucas S.M."/>
            <person name="Mago R."/>
            <person name="Mauceli E."/>
            <person name="Morin E."/>
            <person name="Murat C."/>
            <person name="Pangilinan J.L."/>
            <person name="Park R."/>
            <person name="Pearson M."/>
            <person name="Quesneville H."/>
            <person name="Rouhier N."/>
            <person name="Sakthikumar S."/>
            <person name="Salamov A.A."/>
            <person name="Schmutz J."/>
            <person name="Selles B."/>
            <person name="Shapiro H."/>
            <person name="Tanguay P."/>
            <person name="Tuskan G.A."/>
            <person name="Henrissat B."/>
            <person name="Van de Peer Y."/>
            <person name="Rouze P."/>
            <person name="Ellis J.G."/>
            <person name="Dodds P.N."/>
            <person name="Schein J.E."/>
            <person name="Zhong S."/>
            <person name="Hamelin R.C."/>
            <person name="Grigoriev I.V."/>
            <person name="Szabo L.J."/>
            <person name="Martin F."/>
        </authorList>
    </citation>
    <scope>NUCLEOTIDE SEQUENCE [LARGE SCALE GENOMIC DNA]</scope>
    <source>
        <strain evidence="3">98AG31 / pathotype 3-4-7</strain>
    </source>
</reference>
<dbReference type="HOGENOM" id="CLU_3050824_0_0_1"/>
<proteinExistence type="predicted"/>
<evidence type="ECO:0000256" key="1">
    <source>
        <dbReference type="SAM" id="Phobius"/>
    </source>
</evidence>
<feature type="transmembrane region" description="Helical" evidence="1">
    <location>
        <begin position="12"/>
        <end position="31"/>
    </location>
</feature>
<evidence type="ECO:0000313" key="3">
    <source>
        <dbReference type="Proteomes" id="UP000001072"/>
    </source>
</evidence>
<keyword evidence="3" id="KW-1185">Reference proteome</keyword>
<dbReference type="RefSeq" id="XP_007415215.1">
    <property type="nucleotide sequence ID" value="XM_007415153.1"/>
</dbReference>
<dbReference type="GeneID" id="18936085"/>
<dbReference type="AlphaFoldDB" id="F4S158"/>
<keyword evidence="1" id="KW-0472">Membrane</keyword>
<dbReference type="EMBL" id="GL883137">
    <property type="protein sequence ID" value="EGG01624.1"/>
    <property type="molecule type" value="Genomic_DNA"/>
</dbReference>
<keyword evidence="1" id="KW-0812">Transmembrane</keyword>
<organism evidence="3">
    <name type="scientific">Melampsora larici-populina (strain 98AG31 / pathotype 3-4-7)</name>
    <name type="common">Poplar leaf rust fungus</name>
    <dbReference type="NCBI Taxonomy" id="747676"/>
    <lineage>
        <taxon>Eukaryota</taxon>
        <taxon>Fungi</taxon>
        <taxon>Dikarya</taxon>
        <taxon>Basidiomycota</taxon>
        <taxon>Pucciniomycotina</taxon>
        <taxon>Pucciniomycetes</taxon>
        <taxon>Pucciniales</taxon>
        <taxon>Melampsoraceae</taxon>
        <taxon>Melampsora</taxon>
    </lineage>
</organism>
<protein>
    <submittedName>
        <fullName evidence="2">Uncharacterized protein</fullName>
    </submittedName>
</protein>
<dbReference type="VEuPathDB" id="FungiDB:MELLADRAFT_91996"/>
<dbReference type="KEGG" id="mlr:MELLADRAFT_91996"/>
<dbReference type="InParanoid" id="F4S158"/>
<name>F4S158_MELLP</name>